<gene>
    <name evidence="2" type="ORF">CCAM_LOCUS40053</name>
</gene>
<dbReference type="EMBL" id="OOIL02006581">
    <property type="protein sequence ID" value="VFQ98277.1"/>
    <property type="molecule type" value="Genomic_DNA"/>
</dbReference>
<evidence type="ECO:0000313" key="3">
    <source>
        <dbReference type="Proteomes" id="UP000595140"/>
    </source>
</evidence>
<evidence type="ECO:0000256" key="1">
    <source>
        <dbReference type="SAM" id="MobiDB-lite"/>
    </source>
</evidence>
<protein>
    <submittedName>
        <fullName evidence="2">Uncharacterized protein</fullName>
    </submittedName>
</protein>
<dbReference type="AlphaFoldDB" id="A0A484NCG6"/>
<dbReference type="Proteomes" id="UP000595140">
    <property type="component" value="Unassembled WGS sequence"/>
</dbReference>
<accession>A0A484NCG6</accession>
<feature type="region of interest" description="Disordered" evidence="1">
    <location>
        <begin position="29"/>
        <end position="54"/>
    </location>
</feature>
<reference evidence="2 3" key="1">
    <citation type="submission" date="2018-04" db="EMBL/GenBank/DDBJ databases">
        <authorList>
            <person name="Vogel A."/>
        </authorList>
    </citation>
    <scope>NUCLEOTIDE SEQUENCE [LARGE SCALE GENOMIC DNA]</scope>
</reference>
<proteinExistence type="predicted"/>
<name>A0A484NCG6_9ASTE</name>
<organism evidence="2 3">
    <name type="scientific">Cuscuta campestris</name>
    <dbReference type="NCBI Taxonomy" id="132261"/>
    <lineage>
        <taxon>Eukaryota</taxon>
        <taxon>Viridiplantae</taxon>
        <taxon>Streptophyta</taxon>
        <taxon>Embryophyta</taxon>
        <taxon>Tracheophyta</taxon>
        <taxon>Spermatophyta</taxon>
        <taxon>Magnoliopsida</taxon>
        <taxon>eudicotyledons</taxon>
        <taxon>Gunneridae</taxon>
        <taxon>Pentapetalae</taxon>
        <taxon>asterids</taxon>
        <taxon>lamiids</taxon>
        <taxon>Solanales</taxon>
        <taxon>Convolvulaceae</taxon>
        <taxon>Cuscuteae</taxon>
        <taxon>Cuscuta</taxon>
        <taxon>Cuscuta subgen. Grammica</taxon>
        <taxon>Cuscuta sect. Cleistogrammica</taxon>
    </lineage>
</organism>
<evidence type="ECO:0000313" key="2">
    <source>
        <dbReference type="EMBL" id="VFQ98277.1"/>
    </source>
</evidence>
<keyword evidence="3" id="KW-1185">Reference proteome</keyword>
<feature type="compositionally biased region" description="Polar residues" evidence="1">
    <location>
        <begin position="36"/>
        <end position="50"/>
    </location>
</feature>
<sequence>MMFEIEVSKSQGALYEDSFSVSKVSTDPAFIDKHSNNTPSTQESVSQPNNKMADIGGAGIAEHLQDKV</sequence>